<evidence type="ECO:0000256" key="6">
    <source>
        <dbReference type="ARBA" id="ARBA00023163"/>
    </source>
</evidence>
<dbReference type="Pfam" id="PF02229">
    <property type="entry name" value="PC4"/>
    <property type="match status" value="1"/>
</dbReference>
<evidence type="ECO:0000256" key="5">
    <source>
        <dbReference type="ARBA" id="ARBA00023125"/>
    </source>
</evidence>
<dbReference type="InterPro" id="IPR009044">
    <property type="entry name" value="ssDNA-bd_transcriptional_reg"/>
</dbReference>
<dbReference type="STRING" id="80966.ENSAPOP00000018746"/>
<dbReference type="GO" id="GO:0003713">
    <property type="term" value="F:transcription coactivator activity"/>
    <property type="evidence" value="ECO:0007669"/>
    <property type="project" value="InterPro"/>
</dbReference>
<evidence type="ECO:0000256" key="7">
    <source>
        <dbReference type="ARBA" id="ARBA00023242"/>
    </source>
</evidence>
<accession>A0A3Q1FL34</accession>
<dbReference type="InterPro" id="IPR045125">
    <property type="entry name" value="Sub1/Tcp4-like"/>
</dbReference>
<dbReference type="AlphaFoldDB" id="A0A3Q1FL34"/>
<protein>
    <recommendedName>
        <fullName evidence="3">Activated RNA polymerase II transcriptional coactivator p15</fullName>
    </recommendedName>
    <alternativeName>
        <fullName evidence="9">SUB1 homolog</fullName>
    </alternativeName>
</protein>
<evidence type="ECO:0000256" key="2">
    <source>
        <dbReference type="ARBA" id="ARBA00009001"/>
    </source>
</evidence>
<evidence type="ECO:0000256" key="8">
    <source>
        <dbReference type="ARBA" id="ARBA00024848"/>
    </source>
</evidence>
<evidence type="ECO:0000259" key="11">
    <source>
        <dbReference type="Pfam" id="PF02229"/>
    </source>
</evidence>
<reference evidence="12" key="1">
    <citation type="submission" date="2025-08" db="UniProtKB">
        <authorList>
            <consortium name="Ensembl"/>
        </authorList>
    </citation>
    <scope>IDENTIFICATION</scope>
</reference>
<keyword evidence="7" id="KW-0539">Nucleus</keyword>
<evidence type="ECO:0000313" key="13">
    <source>
        <dbReference type="Proteomes" id="UP000257200"/>
    </source>
</evidence>
<evidence type="ECO:0000256" key="1">
    <source>
        <dbReference type="ARBA" id="ARBA00004123"/>
    </source>
</evidence>
<dbReference type="GO" id="GO:0060261">
    <property type="term" value="P:positive regulation of transcription initiation by RNA polymerase II"/>
    <property type="evidence" value="ECO:0007669"/>
    <property type="project" value="InterPro"/>
</dbReference>
<feature type="region of interest" description="Disordered" evidence="10">
    <location>
        <begin position="1"/>
        <end position="47"/>
    </location>
</feature>
<evidence type="ECO:0000313" key="12">
    <source>
        <dbReference type="Ensembl" id="ENSAPOP00000018746.1"/>
    </source>
</evidence>
<dbReference type="GO" id="GO:0003677">
    <property type="term" value="F:DNA binding"/>
    <property type="evidence" value="ECO:0007669"/>
    <property type="project" value="UniProtKB-KW"/>
</dbReference>
<comment type="subcellular location">
    <subcellularLocation>
        <location evidence="1">Nucleus</location>
    </subcellularLocation>
</comment>
<dbReference type="PANTHER" id="PTHR13215">
    <property type="entry name" value="RNA POLYMERASE II TRANSCRIPTIONAL COACTIVATOR"/>
    <property type="match status" value="1"/>
</dbReference>
<dbReference type="GO" id="GO:0005634">
    <property type="term" value="C:nucleus"/>
    <property type="evidence" value="ECO:0007669"/>
    <property type="project" value="UniProtKB-SubCell"/>
</dbReference>
<evidence type="ECO:0000256" key="3">
    <source>
        <dbReference type="ARBA" id="ARBA00013386"/>
    </source>
</evidence>
<comment type="function">
    <text evidence="8">General coactivator that functions cooperatively with TAFs and mediates functional interactions between upstream activators and the general transcriptional machinery. May be involved in stabilizing the multiprotein transcription complex. Binds single-stranded DNA. Also binds, in vitro, non-specifically to double-stranded DNA (ds DNA).</text>
</comment>
<keyword evidence="5" id="KW-0238">DNA-binding</keyword>
<reference evidence="12" key="2">
    <citation type="submission" date="2025-09" db="UniProtKB">
        <authorList>
            <consortium name="Ensembl"/>
        </authorList>
    </citation>
    <scope>IDENTIFICATION</scope>
</reference>
<dbReference type="Proteomes" id="UP000257200">
    <property type="component" value="Unplaced"/>
</dbReference>
<keyword evidence="4" id="KW-0805">Transcription regulation</keyword>
<name>A0A3Q1FL34_9TELE</name>
<organism evidence="12 13">
    <name type="scientific">Acanthochromis polyacanthus</name>
    <name type="common">spiny chromis</name>
    <dbReference type="NCBI Taxonomy" id="80966"/>
    <lineage>
        <taxon>Eukaryota</taxon>
        <taxon>Metazoa</taxon>
        <taxon>Chordata</taxon>
        <taxon>Craniata</taxon>
        <taxon>Vertebrata</taxon>
        <taxon>Euteleostomi</taxon>
        <taxon>Actinopterygii</taxon>
        <taxon>Neopterygii</taxon>
        <taxon>Teleostei</taxon>
        <taxon>Neoteleostei</taxon>
        <taxon>Acanthomorphata</taxon>
        <taxon>Ovalentaria</taxon>
        <taxon>Pomacentridae</taxon>
        <taxon>Acanthochromis</taxon>
    </lineage>
</organism>
<comment type="similarity">
    <text evidence="2">Belongs to the transcriptional coactivator PC4 family.</text>
</comment>
<feature type="compositionally biased region" description="Basic and acidic residues" evidence="10">
    <location>
        <begin position="28"/>
        <end position="46"/>
    </location>
</feature>
<dbReference type="InterPro" id="IPR003173">
    <property type="entry name" value="PC4_C"/>
</dbReference>
<keyword evidence="6" id="KW-0804">Transcription</keyword>
<dbReference type="InParanoid" id="A0A3Q1FL34"/>
<proteinExistence type="inferred from homology"/>
<keyword evidence="13" id="KW-1185">Reference proteome</keyword>
<dbReference type="GeneTree" id="ENSGT01090000260132"/>
<dbReference type="Ensembl" id="ENSAPOT00000034553.1">
    <property type="protein sequence ID" value="ENSAPOP00000018746.1"/>
    <property type="gene ID" value="ENSAPOG00000022108.1"/>
</dbReference>
<sequence length="129" mass="14628">HSGNKKALCATTDSDSEKETKAKRKKPSAPEKLVKKPKSGDSDDNRFQIGKLRNASVRDFKGKVLVDIREDWMKKDGETKPRENCISPSPEQWNQLMDQVSESTVGPQFTTPLTYGVTLLRRNWLHGTR</sequence>
<evidence type="ECO:0000256" key="4">
    <source>
        <dbReference type="ARBA" id="ARBA00023015"/>
    </source>
</evidence>
<dbReference type="Gene3D" id="2.30.31.10">
    <property type="entry name" value="Transcriptional Coactivator Pc4, Chain A"/>
    <property type="match status" value="1"/>
</dbReference>
<dbReference type="SUPFAM" id="SSF54447">
    <property type="entry name" value="ssDNA-binding transcriptional regulator domain"/>
    <property type="match status" value="1"/>
</dbReference>
<evidence type="ECO:0000256" key="9">
    <source>
        <dbReference type="ARBA" id="ARBA00031984"/>
    </source>
</evidence>
<feature type="domain" description="Transcriptional coactivator p15 (PC4) C-terminal" evidence="11">
    <location>
        <begin position="47"/>
        <end position="98"/>
    </location>
</feature>
<evidence type="ECO:0000256" key="10">
    <source>
        <dbReference type="SAM" id="MobiDB-lite"/>
    </source>
</evidence>